<keyword evidence="6" id="KW-1185">Reference proteome</keyword>
<accession>A0AAV2QPB7</accession>
<reference evidence="5 6" key="1">
    <citation type="submission" date="2024-05" db="EMBL/GenBank/DDBJ databases">
        <authorList>
            <person name="Wallberg A."/>
        </authorList>
    </citation>
    <scope>NUCLEOTIDE SEQUENCE [LARGE SCALE GENOMIC DNA]</scope>
</reference>
<evidence type="ECO:0000313" key="6">
    <source>
        <dbReference type="Proteomes" id="UP001497623"/>
    </source>
</evidence>
<evidence type="ECO:0000259" key="4">
    <source>
        <dbReference type="PROSITE" id="PS50102"/>
    </source>
</evidence>
<dbReference type="InterPro" id="IPR012677">
    <property type="entry name" value="Nucleotide-bd_a/b_plait_sf"/>
</dbReference>
<dbReference type="PANTHER" id="PTHR48032:SF6">
    <property type="entry name" value="RNA-BINDING (RRM_RBD_RNP MOTIFS) FAMILY PROTEIN"/>
    <property type="match status" value="1"/>
</dbReference>
<dbReference type="SUPFAM" id="SSF54928">
    <property type="entry name" value="RNA-binding domain, RBD"/>
    <property type="match status" value="2"/>
</dbReference>
<dbReference type="Pfam" id="PF00076">
    <property type="entry name" value="RRM_1"/>
    <property type="match status" value="2"/>
</dbReference>
<sequence>MANQDNKLKLFVGGLNRSTAEEAIQKYFESYGSVQVKVVKNPETGQSKGFAFLTFSDTDALESVQSGRPHKIDGRAVGTKRVLPKDENGQSDTSEVKKLFIGGIKGQVEEDELRNIFGEYGKVVKVSIPTNKETGKQKGFVFIEYDDCDAVDKAIVYKDDIRICGNKVGVNKAIEKDQQYDAYMRGGRGGGRGGSMGGRGGYGRGGGYDDMAYGYGGGYDGYGDGYSRSSTGGSRGRGGRDPYARGGYGNGYSAGGYGDYDAYGGGYDQRSYGRGGGYY</sequence>
<protein>
    <recommendedName>
        <fullName evidence="4">RRM domain-containing protein</fullName>
    </recommendedName>
</protein>
<dbReference type="GO" id="GO:0006417">
    <property type="term" value="P:regulation of translation"/>
    <property type="evidence" value="ECO:0007669"/>
    <property type="project" value="TreeGrafter"/>
</dbReference>
<evidence type="ECO:0000313" key="5">
    <source>
        <dbReference type="EMBL" id="CAL4095846.1"/>
    </source>
</evidence>
<keyword evidence="2 3" id="KW-0694">RNA-binding</keyword>
<evidence type="ECO:0000256" key="2">
    <source>
        <dbReference type="ARBA" id="ARBA00022884"/>
    </source>
</evidence>
<proteinExistence type="predicted"/>
<name>A0AAV2QPB7_MEGNR</name>
<dbReference type="EMBL" id="CAXKWB010009716">
    <property type="protein sequence ID" value="CAL4095846.1"/>
    <property type="molecule type" value="Genomic_DNA"/>
</dbReference>
<comment type="caution">
    <text evidence="5">The sequence shown here is derived from an EMBL/GenBank/DDBJ whole genome shotgun (WGS) entry which is preliminary data.</text>
</comment>
<feature type="domain" description="RRM" evidence="4">
    <location>
        <begin position="8"/>
        <end position="82"/>
    </location>
</feature>
<dbReference type="PROSITE" id="PS50102">
    <property type="entry name" value="RRM"/>
    <property type="match status" value="2"/>
</dbReference>
<dbReference type="InterPro" id="IPR035979">
    <property type="entry name" value="RBD_domain_sf"/>
</dbReference>
<dbReference type="AlphaFoldDB" id="A0AAV2QPB7"/>
<dbReference type="InterPro" id="IPR000504">
    <property type="entry name" value="RRM_dom"/>
</dbReference>
<dbReference type="SMART" id="SM00360">
    <property type="entry name" value="RRM"/>
    <property type="match status" value="2"/>
</dbReference>
<organism evidence="5 6">
    <name type="scientific">Meganyctiphanes norvegica</name>
    <name type="common">Northern krill</name>
    <name type="synonym">Thysanopoda norvegica</name>
    <dbReference type="NCBI Taxonomy" id="48144"/>
    <lineage>
        <taxon>Eukaryota</taxon>
        <taxon>Metazoa</taxon>
        <taxon>Ecdysozoa</taxon>
        <taxon>Arthropoda</taxon>
        <taxon>Crustacea</taxon>
        <taxon>Multicrustacea</taxon>
        <taxon>Malacostraca</taxon>
        <taxon>Eumalacostraca</taxon>
        <taxon>Eucarida</taxon>
        <taxon>Euphausiacea</taxon>
        <taxon>Euphausiidae</taxon>
        <taxon>Meganyctiphanes</taxon>
    </lineage>
</organism>
<dbReference type="Gene3D" id="3.30.70.330">
    <property type="match status" value="2"/>
</dbReference>
<evidence type="ECO:0000256" key="3">
    <source>
        <dbReference type="PROSITE-ProRule" id="PRU00176"/>
    </source>
</evidence>
<dbReference type="PANTHER" id="PTHR48032">
    <property type="entry name" value="RNA-BINDING PROTEIN MUSASHI HOMOLOG RBP6"/>
    <property type="match status" value="1"/>
</dbReference>
<dbReference type="GO" id="GO:0003729">
    <property type="term" value="F:mRNA binding"/>
    <property type="evidence" value="ECO:0007669"/>
    <property type="project" value="TreeGrafter"/>
</dbReference>
<feature type="domain" description="RRM" evidence="4">
    <location>
        <begin position="97"/>
        <end position="175"/>
    </location>
</feature>
<keyword evidence="1" id="KW-0677">Repeat</keyword>
<gene>
    <name evidence="5" type="ORF">MNOR_LOCUS15501</name>
</gene>
<dbReference type="Proteomes" id="UP001497623">
    <property type="component" value="Unassembled WGS sequence"/>
</dbReference>
<evidence type="ECO:0000256" key="1">
    <source>
        <dbReference type="ARBA" id="ARBA00022737"/>
    </source>
</evidence>